<feature type="domain" description="Tyr recombinase" evidence="6">
    <location>
        <begin position="121"/>
        <end position="336"/>
    </location>
</feature>
<dbReference type="CDD" id="cd00397">
    <property type="entry name" value="DNA_BRE_C"/>
    <property type="match status" value="1"/>
</dbReference>
<dbReference type="InterPro" id="IPR004107">
    <property type="entry name" value="Integrase_SAM-like_N"/>
</dbReference>
<keyword evidence="9" id="KW-1185">Reference proteome</keyword>
<dbReference type="GO" id="GO:0015074">
    <property type="term" value="P:DNA integration"/>
    <property type="evidence" value="ECO:0007669"/>
    <property type="project" value="UniProtKB-KW"/>
</dbReference>
<evidence type="ECO:0000256" key="2">
    <source>
        <dbReference type="ARBA" id="ARBA00023125"/>
    </source>
</evidence>
<evidence type="ECO:0000256" key="3">
    <source>
        <dbReference type="ARBA" id="ARBA00023172"/>
    </source>
</evidence>
<evidence type="ECO:0000313" key="8">
    <source>
        <dbReference type="EMBL" id="MFC7139382.1"/>
    </source>
</evidence>
<keyword evidence="2 4" id="KW-0238">DNA-binding</keyword>
<evidence type="ECO:0000259" key="7">
    <source>
        <dbReference type="PROSITE" id="PS51900"/>
    </source>
</evidence>
<protein>
    <submittedName>
        <fullName evidence="8">Tyrosine-type recombinase/integrase</fullName>
    </submittedName>
</protein>
<dbReference type="Proteomes" id="UP001596432">
    <property type="component" value="Unassembled WGS sequence"/>
</dbReference>
<dbReference type="GO" id="GO:0006310">
    <property type="term" value="P:DNA recombination"/>
    <property type="evidence" value="ECO:0007669"/>
    <property type="project" value="UniProtKB-KW"/>
</dbReference>
<dbReference type="InterPro" id="IPR044068">
    <property type="entry name" value="CB"/>
</dbReference>
<dbReference type="RefSeq" id="WP_274324973.1">
    <property type="nucleotide sequence ID" value="NZ_CP118158.1"/>
</dbReference>
<dbReference type="Gene3D" id="1.10.150.130">
    <property type="match status" value="1"/>
</dbReference>
<dbReference type="Pfam" id="PF02899">
    <property type="entry name" value="Phage_int_SAM_1"/>
    <property type="match status" value="1"/>
</dbReference>
<dbReference type="InterPro" id="IPR050090">
    <property type="entry name" value="Tyrosine_recombinase_XerCD"/>
</dbReference>
<accession>A0ABD5Y1P7</accession>
<organism evidence="8 9">
    <name type="scientific">Halosimplex aquaticum</name>
    <dbReference type="NCBI Taxonomy" id="3026162"/>
    <lineage>
        <taxon>Archaea</taxon>
        <taxon>Methanobacteriati</taxon>
        <taxon>Methanobacteriota</taxon>
        <taxon>Stenosarchaea group</taxon>
        <taxon>Halobacteria</taxon>
        <taxon>Halobacteriales</taxon>
        <taxon>Haloarculaceae</taxon>
        <taxon>Halosimplex</taxon>
    </lineage>
</organism>
<dbReference type="PROSITE" id="PS51898">
    <property type="entry name" value="TYR_RECOMBINASE"/>
    <property type="match status" value="1"/>
</dbReference>
<evidence type="ECO:0000256" key="5">
    <source>
        <dbReference type="SAM" id="MobiDB-lite"/>
    </source>
</evidence>
<dbReference type="EMBL" id="JBHTAS010000001">
    <property type="protein sequence ID" value="MFC7139382.1"/>
    <property type="molecule type" value="Genomic_DNA"/>
</dbReference>
<keyword evidence="3" id="KW-0233">DNA recombination</keyword>
<name>A0ABD5Y1P7_9EURY</name>
<dbReference type="GeneID" id="78819637"/>
<dbReference type="InterPro" id="IPR013762">
    <property type="entry name" value="Integrase-like_cat_sf"/>
</dbReference>
<dbReference type="PANTHER" id="PTHR30349:SF41">
    <property type="entry name" value="INTEGRASE_RECOMBINASE PROTEIN MJ0367-RELATED"/>
    <property type="match status" value="1"/>
</dbReference>
<evidence type="ECO:0000256" key="1">
    <source>
        <dbReference type="ARBA" id="ARBA00022908"/>
    </source>
</evidence>
<dbReference type="InterPro" id="IPR002104">
    <property type="entry name" value="Integrase_catalytic"/>
</dbReference>
<keyword evidence="1" id="KW-0229">DNA integration</keyword>
<sequence length="348" mass="40244">MSKSNGHDGPSDLSPREALERFLDRKRIETSKQTIGTYQSRLKLFVEWAEEEQIARVSELNGWLIDKYETARRARDIAPLTLNKEMGSLRRFIEYLERIEAVEEGLSEKVPEVHVPKEDQSDDTKLPTARANLLLEHFRPFERETRGHAFLEIAWNTGARLGALRALDRRDFDPENHAIAFRHRPDTGTPLKNKAEGERVVAVTPEVVQAVEDYLDGDRWDKRDEYGREPLLSSRQGRPGINTVRRMSYQVTLPCNYGECPHGQDIPECDFREVNHESKCPSSRAPHHIRTGSIGWQLDCGIPIEVVATRVNSAVKTIKKHYDKTTERQRMERRRRQHIDKLSFNTTQ</sequence>
<reference evidence="8 9" key="1">
    <citation type="journal article" date="2019" name="Int. J. Syst. Evol. Microbiol.">
        <title>The Global Catalogue of Microorganisms (GCM) 10K type strain sequencing project: providing services to taxonomists for standard genome sequencing and annotation.</title>
        <authorList>
            <consortium name="The Broad Institute Genomics Platform"/>
            <consortium name="The Broad Institute Genome Sequencing Center for Infectious Disease"/>
            <person name="Wu L."/>
            <person name="Ma J."/>
        </authorList>
    </citation>
    <scope>NUCLEOTIDE SEQUENCE [LARGE SCALE GENOMIC DNA]</scope>
    <source>
        <strain evidence="8 9">XZYJT29</strain>
    </source>
</reference>
<dbReference type="SUPFAM" id="SSF56349">
    <property type="entry name" value="DNA breaking-rejoining enzymes"/>
    <property type="match status" value="1"/>
</dbReference>
<dbReference type="GO" id="GO:0003677">
    <property type="term" value="F:DNA binding"/>
    <property type="evidence" value="ECO:0007669"/>
    <property type="project" value="UniProtKB-UniRule"/>
</dbReference>
<comment type="caution">
    <text evidence="8">The sequence shown here is derived from an EMBL/GenBank/DDBJ whole genome shotgun (WGS) entry which is preliminary data.</text>
</comment>
<dbReference type="AlphaFoldDB" id="A0ABD5Y1P7"/>
<dbReference type="InterPro" id="IPR010998">
    <property type="entry name" value="Integrase_recombinase_N"/>
</dbReference>
<gene>
    <name evidence="8" type="ORF">ACFQMA_05960</name>
</gene>
<feature type="region of interest" description="Disordered" evidence="5">
    <location>
        <begin position="322"/>
        <end position="348"/>
    </location>
</feature>
<proteinExistence type="predicted"/>
<dbReference type="PANTHER" id="PTHR30349">
    <property type="entry name" value="PHAGE INTEGRASE-RELATED"/>
    <property type="match status" value="1"/>
</dbReference>
<evidence type="ECO:0000313" key="9">
    <source>
        <dbReference type="Proteomes" id="UP001596432"/>
    </source>
</evidence>
<evidence type="ECO:0000256" key="4">
    <source>
        <dbReference type="PROSITE-ProRule" id="PRU01248"/>
    </source>
</evidence>
<dbReference type="Gene3D" id="1.10.443.10">
    <property type="entry name" value="Intergrase catalytic core"/>
    <property type="match status" value="1"/>
</dbReference>
<dbReference type="InterPro" id="IPR011010">
    <property type="entry name" value="DNA_brk_join_enz"/>
</dbReference>
<dbReference type="PROSITE" id="PS51900">
    <property type="entry name" value="CB"/>
    <property type="match status" value="1"/>
</dbReference>
<feature type="domain" description="Core-binding (CB)" evidence="7">
    <location>
        <begin position="13"/>
        <end position="97"/>
    </location>
</feature>
<evidence type="ECO:0000259" key="6">
    <source>
        <dbReference type="PROSITE" id="PS51898"/>
    </source>
</evidence>